<keyword evidence="2" id="KW-1185">Reference proteome</keyword>
<dbReference type="EMBL" id="LVJZ01000003">
    <property type="protein sequence ID" value="ODB95332.1"/>
    <property type="molecule type" value="Genomic_DNA"/>
</dbReference>
<sequence>MYAVIFKAVIADLDSSYYETASQLRSRAMELYGCSSIESYQEGDREISISYWRDEEQIVKWKRDQVHLKAQRKGCEKWYRSYQVEVVKLVKQYEQGVLD</sequence>
<name>A0A1E2ULA6_9GAMM</name>
<dbReference type="PANTHER" id="PTHR37811">
    <property type="entry name" value="BLL5343 PROTEIN"/>
    <property type="match status" value="1"/>
</dbReference>
<dbReference type="Gene3D" id="3.30.70.100">
    <property type="match status" value="1"/>
</dbReference>
<accession>A0A1E2ULA6</accession>
<evidence type="ECO:0000313" key="2">
    <source>
        <dbReference type="Proteomes" id="UP000094849"/>
    </source>
</evidence>
<dbReference type="InterPro" id="IPR052936">
    <property type="entry name" value="Jasmonate_Hydroxylase-like"/>
</dbReference>
<evidence type="ECO:0008006" key="3">
    <source>
        <dbReference type="Google" id="ProtNLM"/>
    </source>
</evidence>
<dbReference type="RefSeq" id="WP_069023999.1">
    <property type="nucleotide sequence ID" value="NZ_LVJZ01000003.1"/>
</dbReference>
<dbReference type="Proteomes" id="UP000094849">
    <property type="component" value="Unassembled WGS sequence"/>
</dbReference>
<dbReference type="InterPro" id="IPR011008">
    <property type="entry name" value="Dimeric_a/b-barrel"/>
</dbReference>
<proteinExistence type="predicted"/>
<evidence type="ECO:0000313" key="1">
    <source>
        <dbReference type="EMBL" id="ODB95332.1"/>
    </source>
</evidence>
<dbReference type="STRING" id="1818881.A3196_00290"/>
<organism evidence="1 2">
    <name type="scientific">Candidatus Thiodiazotropha endoloripes</name>
    <dbReference type="NCBI Taxonomy" id="1818881"/>
    <lineage>
        <taxon>Bacteria</taxon>
        <taxon>Pseudomonadati</taxon>
        <taxon>Pseudomonadota</taxon>
        <taxon>Gammaproteobacteria</taxon>
        <taxon>Chromatiales</taxon>
        <taxon>Sedimenticolaceae</taxon>
        <taxon>Candidatus Thiodiazotropha</taxon>
    </lineage>
</organism>
<dbReference type="SUPFAM" id="SSF54909">
    <property type="entry name" value="Dimeric alpha+beta barrel"/>
    <property type="match status" value="1"/>
</dbReference>
<dbReference type="AlphaFoldDB" id="A0A1E2ULA6"/>
<gene>
    <name evidence="1" type="ORF">A3196_00290</name>
</gene>
<comment type="caution">
    <text evidence="1">The sequence shown here is derived from an EMBL/GenBank/DDBJ whole genome shotgun (WGS) entry which is preliminary data.</text>
</comment>
<reference evidence="1 2" key="1">
    <citation type="submission" date="2016-03" db="EMBL/GenBank/DDBJ databases">
        <title>Chemosynthetic sulphur-oxidizing symbionts of marine invertebrate animals are capable of nitrogen fixation.</title>
        <authorList>
            <person name="Petersen J.M."/>
            <person name="Kemper A."/>
            <person name="Gruber-Vodicka H."/>
            <person name="Cardini U."/>
            <person name="Geest Mvander."/>
            <person name="Kleiner M."/>
            <person name="Bulgheresi S."/>
            <person name="Fussmann M."/>
            <person name="Herbold C."/>
            <person name="Seah B.K.B."/>
            <person name="Antony C.Paul."/>
            <person name="Liu D."/>
            <person name="Belitz A."/>
            <person name="Weber M."/>
        </authorList>
    </citation>
    <scope>NUCLEOTIDE SEQUENCE [LARGE SCALE GENOMIC DNA]</scope>
    <source>
        <strain evidence="1">G_D</strain>
    </source>
</reference>
<protein>
    <recommendedName>
        <fullName evidence="3">Antibiotic biosynthesis monooxygenase</fullName>
    </recommendedName>
</protein>
<dbReference type="PANTHER" id="PTHR37811:SF2">
    <property type="entry name" value="ABM DOMAIN-CONTAINING PROTEIN"/>
    <property type="match status" value="1"/>
</dbReference>